<reference evidence="6 7" key="2">
    <citation type="submission" date="2020-06" db="EMBL/GenBank/DDBJ databases">
        <title>Halomonas songnenensis sp. nov., a moderately halophilic bacterium isolated from saline and alkaline soils.</title>
        <authorList>
            <person name="Jiang J."/>
            <person name="Pan Y."/>
        </authorList>
    </citation>
    <scope>NUCLEOTIDE SEQUENCE [LARGE SCALE GENOMIC DNA]</scope>
    <source>
        <strain evidence="6 7">TBZ9</strain>
    </source>
</reference>
<comment type="caution">
    <text evidence="6">The sequence shown here is derived from an EMBL/GenBank/DDBJ whole genome shotgun (WGS) entry which is preliminary data.</text>
</comment>
<dbReference type="PANTHER" id="PTHR11040:SF70">
    <property type="entry name" value="OS05G0316100 PROTEIN"/>
    <property type="match status" value="1"/>
</dbReference>
<feature type="transmembrane region" description="Helical" evidence="5">
    <location>
        <begin position="38"/>
        <end position="55"/>
    </location>
</feature>
<evidence type="ECO:0000313" key="7">
    <source>
        <dbReference type="Proteomes" id="UP000588806"/>
    </source>
</evidence>
<sequence>MSVDVTLWVVFLAALITALATGLGALPFLFVKSFSTRWLSLFNALAAGLMLAASHSLVSEGGRDGPWLTLVGMAIGLVLVLVSDWSIQRRGSPDVSELSGANARKALLILGIMTMHSFAEGVGVGVSYGGGESLGMFISAAIAIHNIPEGLAISLILIPRGMSVLKAAGWSIFTSLPQPLMAIPAFLFVTWFAPFLPIGLGIAAGAMMWMVFSEILPDALENASSSSVATTVVLAFLPCMRFSMLFIKDFH</sequence>
<protein>
    <submittedName>
        <fullName evidence="6">ZIP family metal transporter</fullName>
    </submittedName>
</protein>
<feature type="transmembrane region" description="Helical" evidence="5">
    <location>
        <begin position="67"/>
        <end position="87"/>
    </location>
</feature>
<dbReference type="Proteomes" id="UP000588806">
    <property type="component" value="Unassembled WGS sequence"/>
</dbReference>
<evidence type="ECO:0000256" key="5">
    <source>
        <dbReference type="SAM" id="Phobius"/>
    </source>
</evidence>
<dbReference type="PANTHER" id="PTHR11040">
    <property type="entry name" value="ZINC/IRON TRANSPORTER"/>
    <property type="match status" value="1"/>
</dbReference>
<dbReference type="GO" id="GO:0005385">
    <property type="term" value="F:zinc ion transmembrane transporter activity"/>
    <property type="evidence" value="ECO:0007669"/>
    <property type="project" value="TreeGrafter"/>
</dbReference>
<keyword evidence="7" id="KW-1185">Reference proteome</keyword>
<dbReference type="Pfam" id="PF02535">
    <property type="entry name" value="Zip"/>
    <property type="match status" value="1"/>
</dbReference>
<dbReference type="EMBL" id="JABFHI010000005">
    <property type="protein sequence ID" value="NOG32377.1"/>
    <property type="molecule type" value="Genomic_DNA"/>
</dbReference>
<keyword evidence="3 5" id="KW-1133">Transmembrane helix</keyword>
<comment type="subcellular location">
    <subcellularLocation>
        <location evidence="1">Membrane</location>
        <topology evidence="1">Multi-pass membrane protein</topology>
    </subcellularLocation>
</comment>
<evidence type="ECO:0000256" key="2">
    <source>
        <dbReference type="ARBA" id="ARBA00022692"/>
    </source>
</evidence>
<feature type="transmembrane region" description="Helical" evidence="5">
    <location>
        <begin position="6"/>
        <end position="31"/>
    </location>
</feature>
<accession>A0A7Y3TZM3</accession>
<evidence type="ECO:0000256" key="4">
    <source>
        <dbReference type="ARBA" id="ARBA00023136"/>
    </source>
</evidence>
<dbReference type="GO" id="GO:0016020">
    <property type="term" value="C:membrane"/>
    <property type="evidence" value="ECO:0007669"/>
    <property type="project" value="UniProtKB-SubCell"/>
</dbReference>
<dbReference type="InterPro" id="IPR003689">
    <property type="entry name" value="ZIP"/>
</dbReference>
<dbReference type="RefSeq" id="WP_171702852.1">
    <property type="nucleotide sequence ID" value="NZ_JABFHI010000005.1"/>
</dbReference>
<proteinExistence type="predicted"/>
<evidence type="ECO:0000256" key="1">
    <source>
        <dbReference type="ARBA" id="ARBA00004141"/>
    </source>
</evidence>
<name>A0A7Y3TZM3_9GAMM</name>
<keyword evidence="2 5" id="KW-0812">Transmembrane</keyword>
<keyword evidence="4 5" id="KW-0472">Membrane</keyword>
<evidence type="ECO:0000313" key="6">
    <source>
        <dbReference type="EMBL" id="NOG32377.1"/>
    </source>
</evidence>
<feature type="transmembrane region" description="Helical" evidence="5">
    <location>
        <begin position="107"/>
        <end position="128"/>
    </location>
</feature>
<feature type="transmembrane region" description="Helical" evidence="5">
    <location>
        <begin position="224"/>
        <end position="247"/>
    </location>
</feature>
<gene>
    <name evidence="6" type="ORF">HLB35_12545</name>
</gene>
<feature type="transmembrane region" description="Helical" evidence="5">
    <location>
        <begin position="179"/>
        <end position="212"/>
    </location>
</feature>
<reference evidence="6 7" key="1">
    <citation type="submission" date="2020-05" db="EMBL/GenBank/DDBJ databases">
        <authorList>
            <person name="Ruan W."/>
            <person name="Jeon C.O."/>
            <person name="Chun B.H."/>
        </authorList>
    </citation>
    <scope>NUCLEOTIDE SEQUENCE [LARGE SCALE GENOMIC DNA]</scope>
    <source>
        <strain evidence="6 7">TBZ9</strain>
    </source>
</reference>
<evidence type="ECO:0000256" key="3">
    <source>
        <dbReference type="ARBA" id="ARBA00022989"/>
    </source>
</evidence>
<feature type="transmembrane region" description="Helical" evidence="5">
    <location>
        <begin position="134"/>
        <end position="158"/>
    </location>
</feature>
<dbReference type="AlphaFoldDB" id="A0A7Y3TZM3"/>
<organism evidence="6 7">
    <name type="scientific">Vreelandella azerica</name>
    <dbReference type="NCBI Taxonomy" id="2732867"/>
    <lineage>
        <taxon>Bacteria</taxon>
        <taxon>Pseudomonadati</taxon>
        <taxon>Pseudomonadota</taxon>
        <taxon>Gammaproteobacteria</taxon>
        <taxon>Oceanospirillales</taxon>
        <taxon>Halomonadaceae</taxon>
        <taxon>Vreelandella</taxon>
    </lineage>
</organism>